<evidence type="ECO:0000313" key="2">
    <source>
        <dbReference type="EMBL" id="GEN59425.1"/>
    </source>
</evidence>
<keyword evidence="3" id="KW-1185">Reference proteome</keyword>
<dbReference type="Proteomes" id="UP000321635">
    <property type="component" value="Unassembled WGS sequence"/>
</dbReference>
<proteinExistence type="predicted"/>
<dbReference type="EMBL" id="BJYF01000006">
    <property type="protein sequence ID" value="GEN59425.1"/>
    <property type="molecule type" value="Genomic_DNA"/>
</dbReference>
<reference evidence="2 3" key="1">
    <citation type="submission" date="2019-07" db="EMBL/GenBank/DDBJ databases">
        <title>Whole genome shotgun sequence of Acetobacter nitrogenifigens NBRC 105050.</title>
        <authorList>
            <person name="Hosoyama A."/>
            <person name="Uohara A."/>
            <person name="Ohji S."/>
            <person name="Ichikawa N."/>
        </authorList>
    </citation>
    <scope>NUCLEOTIDE SEQUENCE [LARGE SCALE GENOMIC DNA]</scope>
    <source>
        <strain evidence="2 3">NBRC 105050</strain>
    </source>
</reference>
<name>A0A511X8Z7_9PROT</name>
<gene>
    <name evidence="2" type="ORF">ANI02nite_13090</name>
</gene>
<accession>A0A511X8Z7</accession>
<protein>
    <submittedName>
        <fullName evidence="2">Uncharacterized protein</fullName>
    </submittedName>
</protein>
<feature type="region of interest" description="Disordered" evidence="1">
    <location>
        <begin position="1"/>
        <end position="32"/>
    </location>
</feature>
<comment type="caution">
    <text evidence="2">The sequence shown here is derived from an EMBL/GenBank/DDBJ whole genome shotgun (WGS) entry which is preliminary data.</text>
</comment>
<organism evidence="2 3">
    <name type="scientific">Acetobacter nitrogenifigens DSM 23921 = NBRC 105050</name>
    <dbReference type="NCBI Taxonomy" id="1120919"/>
    <lineage>
        <taxon>Bacteria</taxon>
        <taxon>Pseudomonadati</taxon>
        <taxon>Pseudomonadota</taxon>
        <taxon>Alphaproteobacteria</taxon>
        <taxon>Acetobacterales</taxon>
        <taxon>Acetobacteraceae</taxon>
        <taxon>Acetobacter</taxon>
    </lineage>
</organism>
<sequence>MTTKTTTGKVENKNRRHVNPIKNGENSLPSNRNIIEKAQKKIIIQLMYAETKLSKEERNRRIFPLSLAGRKMN</sequence>
<dbReference type="AlphaFoldDB" id="A0A511X8Z7"/>
<evidence type="ECO:0000313" key="3">
    <source>
        <dbReference type="Proteomes" id="UP000321635"/>
    </source>
</evidence>
<evidence type="ECO:0000256" key="1">
    <source>
        <dbReference type="SAM" id="MobiDB-lite"/>
    </source>
</evidence>